<feature type="region of interest" description="Disordered" evidence="1">
    <location>
        <begin position="45"/>
        <end position="71"/>
    </location>
</feature>
<accession>A0A4C2A7H2</accession>
<dbReference type="AlphaFoldDB" id="A0A4C2A7H2"/>
<dbReference type="Proteomes" id="UP000299102">
    <property type="component" value="Unassembled WGS sequence"/>
</dbReference>
<protein>
    <submittedName>
        <fullName evidence="2">Proton channel OtopLc</fullName>
    </submittedName>
</protein>
<organism evidence="2 3">
    <name type="scientific">Eumeta variegata</name>
    <name type="common">Bagworm moth</name>
    <name type="synonym">Eumeta japonica</name>
    <dbReference type="NCBI Taxonomy" id="151549"/>
    <lineage>
        <taxon>Eukaryota</taxon>
        <taxon>Metazoa</taxon>
        <taxon>Ecdysozoa</taxon>
        <taxon>Arthropoda</taxon>
        <taxon>Hexapoda</taxon>
        <taxon>Insecta</taxon>
        <taxon>Pterygota</taxon>
        <taxon>Neoptera</taxon>
        <taxon>Endopterygota</taxon>
        <taxon>Lepidoptera</taxon>
        <taxon>Glossata</taxon>
        <taxon>Ditrysia</taxon>
        <taxon>Tineoidea</taxon>
        <taxon>Psychidae</taxon>
        <taxon>Oiketicinae</taxon>
        <taxon>Eumeta</taxon>
    </lineage>
</organism>
<feature type="compositionally biased region" description="Basic and acidic residues" evidence="1">
    <location>
        <begin position="45"/>
        <end position="55"/>
    </location>
</feature>
<evidence type="ECO:0000313" key="2">
    <source>
        <dbReference type="EMBL" id="GBP96606.1"/>
    </source>
</evidence>
<proteinExistence type="predicted"/>
<dbReference type="EMBL" id="BGZK01002809">
    <property type="protein sequence ID" value="GBP96606.1"/>
    <property type="molecule type" value="Genomic_DNA"/>
</dbReference>
<feature type="region of interest" description="Disordered" evidence="1">
    <location>
        <begin position="105"/>
        <end position="126"/>
    </location>
</feature>
<evidence type="ECO:0000313" key="3">
    <source>
        <dbReference type="Proteomes" id="UP000299102"/>
    </source>
</evidence>
<comment type="caution">
    <text evidence="2">The sequence shown here is derived from an EMBL/GenBank/DDBJ whole genome shotgun (WGS) entry which is preliminary data.</text>
</comment>
<evidence type="ECO:0000256" key="1">
    <source>
        <dbReference type="SAM" id="MobiDB-lite"/>
    </source>
</evidence>
<name>A0A4C2A7H2_EUMVA</name>
<sequence>MDDSSPDLSLKLRRGSSDSRESFYMDFAQGIDSDIEEVTTIERAIPEHPGGRAEGDADTLATPSGLDENKDIPQWWTHGRIQPMSYRGSHSRGPVKTNCNSFTIIRQRPSSGGAGNPMTPPGSTLG</sequence>
<reference evidence="2 3" key="1">
    <citation type="journal article" date="2019" name="Commun. Biol.">
        <title>The bagworm genome reveals a unique fibroin gene that provides high tensile strength.</title>
        <authorList>
            <person name="Kono N."/>
            <person name="Nakamura H."/>
            <person name="Ohtoshi R."/>
            <person name="Tomita M."/>
            <person name="Numata K."/>
            <person name="Arakawa K."/>
        </authorList>
    </citation>
    <scope>NUCLEOTIDE SEQUENCE [LARGE SCALE GENOMIC DNA]</scope>
</reference>
<gene>
    <name evidence="2" type="ORF">EVAR_65159_1</name>
</gene>
<dbReference type="OrthoDB" id="8119384at2759"/>
<keyword evidence="3" id="KW-1185">Reference proteome</keyword>